<protein>
    <recommendedName>
        <fullName evidence="8">StAR-related lipid transfer protein 13</fullName>
    </recommendedName>
</protein>
<dbReference type="GO" id="GO:0007165">
    <property type="term" value="P:signal transduction"/>
    <property type="evidence" value="ECO:0007669"/>
    <property type="project" value="InterPro"/>
</dbReference>
<dbReference type="Gene3D" id="1.10.287.2070">
    <property type="match status" value="1"/>
</dbReference>
<dbReference type="GO" id="GO:0035023">
    <property type="term" value="P:regulation of Rho protein signal transduction"/>
    <property type="evidence" value="ECO:0007669"/>
    <property type="project" value="TreeGrafter"/>
</dbReference>
<evidence type="ECO:0000259" key="4">
    <source>
        <dbReference type="PROSITE" id="PS50238"/>
    </source>
</evidence>
<dbReference type="GO" id="GO:0008289">
    <property type="term" value="F:lipid binding"/>
    <property type="evidence" value="ECO:0007669"/>
    <property type="project" value="InterPro"/>
</dbReference>
<dbReference type="Proteomes" id="UP000801492">
    <property type="component" value="Unassembled WGS sequence"/>
</dbReference>
<dbReference type="InterPro" id="IPR008936">
    <property type="entry name" value="Rho_GTPase_activation_prot"/>
</dbReference>
<keyword evidence="1" id="KW-0343">GTPase activation</keyword>
<dbReference type="FunFam" id="3.30.530.20:FF:000009">
    <property type="entry name" value="StAR related lipid transfer domain containing 13"/>
    <property type="match status" value="1"/>
</dbReference>
<dbReference type="SUPFAM" id="SSF48350">
    <property type="entry name" value="GTPase activation domain, GAP"/>
    <property type="match status" value="1"/>
</dbReference>
<evidence type="ECO:0000256" key="1">
    <source>
        <dbReference type="ARBA" id="ARBA00022468"/>
    </source>
</evidence>
<dbReference type="InterPro" id="IPR023393">
    <property type="entry name" value="START-like_dom_sf"/>
</dbReference>
<dbReference type="PANTHER" id="PTHR12659:SF7">
    <property type="entry name" value="CROSSVEINLESS C, ISOFORM C"/>
    <property type="match status" value="1"/>
</dbReference>
<gene>
    <name evidence="6" type="ORF">ILUMI_25688</name>
</gene>
<evidence type="ECO:0000256" key="3">
    <source>
        <dbReference type="SAM" id="MobiDB-lite"/>
    </source>
</evidence>
<name>A0A8K0C7Z7_IGNLU</name>
<feature type="domain" description="START" evidence="5">
    <location>
        <begin position="742"/>
        <end position="949"/>
    </location>
</feature>
<dbReference type="SUPFAM" id="SSF55961">
    <property type="entry name" value="Bet v1-like"/>
    <property type="match status" value="1"/>
</dbReference>
<dbReference type="Pfam" id="PF00620">
    <property type="entry name" value="RhoGAP"/>
    <property type="match status" value="1"/>
</dbReference>
<dbReference type="GO" id="GO:0005096">
    <property type="term" value="F:GTPase activator activity"/>
    <property type="evidence" value="ECO:0007669"/>
    <property type="project" value="UniProtKB-KW"/>
</dbReference>
<feature type="compositionally biased region" description="Low complexity" evidence="3">
    <location>
        <begin position="345"/>
        <end position="355"/>
    </location>
</feature>
<dbReference type="Gene3D" id="1.10.555.10">
    <property type="entry name" value="Rho GTPase activation protein"/>
    <property type="match status" value="1"/>
</dbReference>
<feature type="region of interest" description="Disordered" evidence="3">
    <location>
        <begin position="320"/>
        <end position="375"/>
    </location>
</feature>
<dbReference type="SUPFAM" id="SSF47769">
    <property type="entry name" value="SAM/Pointed domain"/>
    <property type="match status" value="1"/>
</dbReference>
<dbReference type="InterPro" id="IPR000198">
    <property type="entry name" value="RhoGAP_dom"/>
</dbReference>
<evidence type="ECO:0000313" key="6">
    <source>
        <dbReference type="EMBL" id="KAF2880481.1"/>
    </source>
</evidence>
<dbReference type="PROSITE" id="PS50238">
    <property type="entry name" value="RHOGAP"/>
    <property type="match status" value="1"/>
</dbReference>
<evidence type="ECO:0000259" key="5">
    <source>
        <dbReference type="PROSITE" id="PS50848"/>
    </source>
</evidence>
<dbReference type="InterPro" id="IPR013761">
    <property type="entry name" value="SAM/pointed_sf"/>
</dbReference>
<dbReference type="AlphaFoldDB" id="A0A8K0C7Z7"/>
<dbReference type="OrthoDB" id="10003330at2759"/>
<dbReference type="InterPro" id="IPR002913">
    <property type="entry name" value="START_lipid-bd_dom"/>
</dbReference>
<feature type="compositionally biased region" description="Basic and acidic residues" evidence="3">
    <location>
        <begin position="331"/>
        <end position="341"/>
    </location>
</feature>
<proteinExistence type="predicted"/>
<evidence type="ECO:0000256" key="2">
    <source>
        <dbReference type="ARBA" id="ARBA00022553"/>
    </source>
</evidence>
<accession>A0A8K0C7Z7</accession>
<feature type="domain" description="Rho-GAP" evidence="4">
    <location>
        <begin position="536"/>
        <end position="737"/>
    </location>
</feature>
<dbReference type="CDD" id="cd08869">
    <property type="entry name" value="START_RhoGAP"/>
    <property type="match status" value="1"/>
</dbReference>
<feature type="compositionally biased region" description="Basic and acidic residues" evidence="3">
    <location>
        <begin position="360"/>
        <end position="375"/>
    </location>
</feature>
<organism evidence="6 7">
    <name type="scientific">Ignelater luminosus</name>
    <name type="common">Cucubano</name>
    <name type="synonym">Pyrophorus luminosus</name>
    <dbReference type="NCBI Taxonomy" id="2038154"/>
    <lineage>
        <taxon>Eukaryota</taxon>
        <taxon>Metazoa</taxon>
        <taxon>Ecdysozoa</taxon>
        <taxon>Arthropoda</taxon>
        <taxon>Hexapoda</taxon>
        <taxon>Insecta</taxon>
        <taxon>Pterygota</taxon>
        <taxon>Neoptera</taxon>
        <taxon>Endopterygota</taxon>
        <taxon>Coleoptera</taxon>
        <taxon>Polyphaga</taxon>
        <taxon>Elateriformia</taxon>
        <taxon>Elateroidea</taxon>
        <taxon>Elateridae</taxon>
        <taxon>Agrypninae</taxon>
        <taxon>Pyrophorini</taxon>
        <taxon>Ignelater</taxon>
    </lineage>
</organism>
<dbReference type="SMART" id="SM00324">
    <property type="entry name" value="RhoGAP"/>
    <property type="match status" value="1"/>
</dbReference>
<evidence type="ECO:0000313" key="7">
    <source>
        <dbReference type="Proteomes" id="UP000801492"/>
    </source>
</evidence>
<dbReference type="SMART" id="SM00234">
    <property type="entry name" value="START"/>
    <property type="match status" value="1"/>
</dbReference>
<dbReference type="PROSITE" id="PS50848">
    <property type="entry name" value="START"/>
    <property type="match status" value="1"/>
</dbReference>
<dbReference type="Gene3D" id="3.30.530.20">
    <property type="match status" value="1"/>
</dbReference>
<comment type="caution">
    <text evidence="6">The sequence shown here is derived from an EMBL/GenBank/DDBJ whole genome shotgun (WGS) entry which is preliminary data.</text>
</comment>
<dbReference type="GO" id="GO:0030036">
    <property type="term" value="P:actin cytoskeleton organization"/>
    <property type="evidence" value="ECO:0007669"/>
    <property type="project" value="TreeGrafter"/>
</dbReference>
<evidence type="ECO:0008006" key="8">
    <source>
        <dbReference type="Google" id="ProtNLM"/>
    </source>
</evidence>
<keyword evidence="2" id="KW-0597">Phosphoprotein</keyword>
<reference evidence="6" key="1">
    <citation type="submission" date="2019-08" db="EMBL/GenBank/DDBJ databases">
        <title>The genome of the North American firefly Photinus pyralis.</title>
        <authorList>
            <consortium name="Photinus pyralis genome working group"/>
            <person name="Fallon T.R."/>
            <person name="Sander Lower S.E."/>
            <person name="Weng J.-K."/>
        </authorList>
    </citation>
    <scope>NUCLEOTIDE SEQUENCE</scope>
    <source>
        <strain evidence="6">TRF0915ILg1</strain>
        <tissue evidence="6">Whole body</tissue>
    </source>
</reference>
<dbReference type="Pfam" id="PF01852">
    <property type="entry name" value="START"/>
    <property type="match status" value="1"/>
</dbReference>
<dbReference type="EMBL" id="VTPC01090965">
    <property type="protein sequence ID" value="KAF2880481.1"/>
    <property type="molecule type" value="Genomic_DNA"/>
</dbReference>
<dbReference type="PANTHER" id="PTHR12659">
    <property type="entry name" value="RHO-TYPE GTPASE ACTIVATING PROTEIN"/>
    <property type="match status" value="1"/>
</dbReference>
<sequence length="979" mass="112179">MSLSDSYRELELYLEQVNDEIMRVFEDCKLPYSLEEKSTEVNASEERAMLDSNTNTVQNGEWKTETQFLHSFDPLVATDIKQLLTNYKMQQDMFDTNFNNGDNVDICENNDETAYNIKKPIQNYELFSPEQISMEYDSCPQWLYHLPNNVDNNTSPKMPTVSYQNNVVNENSNCSNSMNELHTLSWLCWQQCQRDLRIDYSPILKKVTVKVNKQTCSQLDRRLAEIEATEACKWLRAAGFPQYAQMYEEMQFPVDITAAQHDHPLLEPAVLQSLFRRLHILNRCAHVCQQPCSNTEDSEDEQCALSDNWTYQSDLKRWSRNHQNDQTSSIKKLDSKEKSCDEDSGSSSANNSSSSITNIRPEKSPIKSVQSEEHKLLRRAASTKFRHHREGVVVADVVGSISNISDILLKRLGSIKYVDESPLPNVKHMATNIEEEGEKSLDPSGTQTSDLRDEAVSWNSTQRIETVTEENQQNGRPIISLSCTQLQILRKLALLKLTAHIEKYCPSHRTGWNWELPKFIKKIRTPTYKENLLLNLPLTSVLQKTGQPLPRGIQEALEWLFLNGSDQVGLFRKPGVRSRIQALKTLVENQGENINFNDQQPYDVADMIKQYFRELPEAVLTNKLSETFILIFQYVPPFLRKEAVLCALLLMPDEHREVLQALLHFLLRIAKYADVNQMNDNNLAICFAPALFQYSSHSSFYRQGLSGLGSSNSRELIEVKAAQECLLYMLKNNNTVFNVPKEFLNQCKLNEVNDSAVVQLSELGASTEGGWQGYMQECHTALLKEVREKNRGWIVVSTSHSKVELSYKKVDDGHPLRLWKVCAEVEAPPTEVLHRILRERHIWDDDLHSAKIIAQMNKNSEVFHYVRRNIAPLPYVDYCVIRTWNTDLPRGTCVIVETSVEHPDIPNIPNTVRGIVLASRYLIEPGGSGRSRLLHLSRVDMRGRMPEWYHKNFGHLCAIHASHIQGSFHQSTAGPESKV</sequence>
<keyword evidence="7" id="KW-1185">Reference proteome</keyword>